<reference evidence="1" key="1">
    <citation type="submission" date="2022-08" db="EMBL/GenBank/DDBJ databases">
        <authorList>
            <person name="Kallberg Y."/>
            <person name="Tangrot J."/>
            <person name="Rosling A."/>
        </authorList>
    </citation>
    <scope>NUCLEOTIDE SEQUENCE</scope>
    <source>
        <strain evidence="1">Wild A</strain>
    </source>
</reference>
<evidence type="ECO:0000313" key="2">
    <source>
        <dbReference type="Proteomes" id="UP001153678"/>
    </source>
</evidence>
<evidence type="ECO:0000313" key="1">
    <source>
        <dbReference type="EMBL" id="CAI2199949.1"/>
    </source>
</evidence>
<dbReference type="EMBL" id="CAMKVN010022834">
    <property type="protein sequence ID" value="CAI2199949.1"/>
    <property type="molecule type" value="Genomic_DNA"/>
</dbReference>
<dbReference type="AlphaFoldDB" id="A0A9W4XBN4"/>
<comment type="caution">
    <text evidence="1">The sequence shown here is derived from an EMBL/GenBank/DDBJ whole genome shotgun (WGS) entry which is preliminary data.</text>
</comment>
<proteinExistence type="predicted"/>
<gene>
    <name evidence="1" type="ORF">FWILDA_LOCUS19327</name>
</gene>
<protein>
    <submittedName>
        <fullName evidence="1">14443_t:CDS:1</fullName>
    </submittedName>
</protein>
<keyword evidence="2" id="KW-1185">Reference proteome</keyword>
<sequence>HYVSVTSLSWDGMLKMSGVRIELFTNMTMYDFTKKAKRGSISMACQ</sequence>
<dbReference type="Proteomes" id="UP001153678">
    <property type="component" value="Unassembled WGS sequence"/>
</dbReference>
<name>A0A9W4XBN4_9GLOM</name>
<feature type="non-terminal residue" evidence="1">
    <location>
        <position position="1"/>
    </location>
</feature>
<dbReference type="OrthoDB" id="8030979at2759"/>
<accession>A0A9W4XBN4</accession>
<organism evidence="1 2">
    <name type="scientific">Funneliformis geosporum</name>
    <dbReference type="NCBI Taxonomy" id="1117311"/>
    <lineage>
        <taxon>Eukaryota</taxon>
        <taxon>Fungi</taxon>
        <taxon>Fungi incertae sedis</taxon>
        <taxon>Mucoromycota</taxon>
        <taxon>Glomeromycotina</taxon>
        <taxon>Glomeromycetes</taxon>
        <taxon>Glomerales</taxon>
        <taxon>Glomeraceae</taxon>
        <taxon>Funneliformis</taxon>
    </lineage>
</organism>